<dbReference type="Pfam" id="PF14765">
    <property type="entry name" value="PS-DH"/>
    <property type="match status" value="1"/>
</dbReference>
<feature type="domain" description="PKS/mFAS DH" evidence="13">
    <location>
        <begin position="934"/>
        <end position="1207"/>
    </location>
</feature>
<dbReference type="InterPro" id="IPR036736">
    <property type="entry name" value="ACP-like_sf"/>
</dbReference>
<dbReference type="Pfam" id="PF08659">
    <property type="entry name" value="KR"/>
    <property type="match status" value="1"/>
</dbReference>
<dbReference type="SUPFAM" id="SSF51735">
    <property type="entry name" value="NAD(P)-binding Rossmann-fold domains"/>
    <property type="match status" value="3"/>
</dbReference>
<evidence type="ECO:0000313" key="15">
    <source>
        <dbReference type="Proteomes" id="UP000664109"/>
    </source>
</evidence>
<keyword evidence="5" id="KW-0808">Transferase</keyword>
<keyword evidence="4" id="KW-0597">Phosphoprotein</keyword>
<evidence type="ECO:0000256" key="5">
    <source>
        <dbReference type="ARBA" id="ARBA00022679"/>
    </source>
</evidence>
<dbReference type="PROSITE" id="PS50075">
    <property type="entry name" value="CARRIER"/>
    <property type="match status" value="1"/>
</dbReference>
<dbReference type="Gene3D" id="3.40.50.11460">
    <property type="match status" value="1"/>
</dbReference>
<feature type="domain" description="Ketosynthase family 3 (KS3)" evidence="12">
    <location>
        <begin position="43"/>
        <end position="469"/>
    </location>
</feature>
<dbReference type="Gene3D" id="3.90.180.10">
    <property type="entry name" value="Medium-chain alcohol dehydrogenases, catalytic domain"/>
    <property type="match status" value="1"/>
</dbReference>
<dbReference type="SMART" id="SM01294">
    <property type="entry name" value="PKS_PP_betabranch"/>
    <property type="match status" value="1"/>
</dbReference>
<dbReference type="InterPro" id="IPR014043">
    <property type="entry name" value="Acyl_transferase_dom"/>
</dbReference>
<keyword evidence="7" id="KW-0511">Multifunctional enzyme</keyword>
<accession>A0ABS2V1D9</accession>
<evidence type="ECO:0000256" key="7">
    <source>
        <dbReference type="ARBA" id="ARBA00023268"/>
    </source>
</evidence>
<dbReference type="InterPro" id="IPR006162">
    <property type="entry name" value="Ppantetheine_attach_site"/>
</dbReference>
<feature type="region of interest" description="Disordered" evidence="10">
    <location>
        <begin position="2112"/>
        <end position="2144"/>
    </location>
</feature>
<comment type="cofactor">
    <cofactor evidence="1">
        <name>pantetheine 4'-phosphate</name>
        <dbReference type="ChEBI" id="CHEBI:47942"/>
    </cofactor>
</comment>
<dbReference type="InterPro" id="IPR057326">
    <property type="entry name" value="KR_dom"/>
</dbReference>
<evidence type="ECO:0000256" key="9">
    <source>
        <dbReference type="PROSITE-ProRule" id="PRU01363"/>
    </source>
</evidence>
<dbReference type="InterPro" id="IPR013154">
    <property type="entry name" value="ADH-like_N"/>
</dbReference>
<dbReference type="PROSITE" id="PS52004">
    <property type="entry name" value="KS3_2"/>
    <property type="match status" value="1"/>
</dbReference>
<dbReference type="Gene3D" id="3.40.50.720">
    <property type="entry name" value="NAD(P)-binding Rossmann-like Domain"/>
    <property type="match status" value="1"/>
</dbReference>
<dbReference type="InterPro" id="IPR016035">
    <property type="entry name" value="Acyl_Trfase/lysoPLipase"/>
</dbReference>
<dbReference type="SMART" id="SM00825">
    <property type="entry name" value="PKS_KS"/>
    <property type="match status" value="1"/>
</dbReference>
<dbReference type="InterPro" id="IPR049900">
    <property type="entry name" value="PKS_mFAS_DH"/>
</dbReference>
<feature type="compositionally biased region" description="Acidic residues" evidence="10">
    <location>
        <begin position="2117"/>
        <end position="2144"/>
    </location>
</feature>
<dbReference type="InterPro" id="IPR015083">
    <property type="entry name" value="NorB/c/GfsB-D-like_docking"/>
</dbReference>
<dbReference type="Pfam" id="PF13602">
    <property type="entry name" value="ADH_zinc_N_2"/>
    <property type="match status" value="1"/>
</dbReference>
<evidence type="ECO:0000256" key="6">
    <source>
        <dbReference type="ARBA" id="ARBA00023194"/>
    </source>
</evidence>
<dbReference type="InterPro" id="IPR009081">
    <property type="entry name" value="PP-bd_ACP"/>
</dbReference>
<reference evidence="14 15" key="1">
    <citation type="journal article" date="2016" name="Arch. Microbiol.">
        <title>Streptomyces zhihengii sp. nov., isolated from rhizospheric soil of Psammosilene tunicoides.</title>
        <authorList>
            <person name="Huang M.J."/>
            <person name="Fei J.J."/>
            <person name="Salam N."/>
            <person name="Kim C.J."/>
            <person name="Hozzein W.N."/>
            <person name="Xiao M."/>
            <person name="Huang H.Q."/>
            <person name="Li W.J."/>
        </authorList>
    </citation>
    <scope>NUCLEOTIDE SEQUENCE [LARGE SCALE GENOMIC DNA]</scope>
    <source>
        <strain evidence="14 15">YIM T102</strain>
    </source>
</reference>
<feature type="active site" description="Proton acceptor; for dehydratase activity" evidence="9">
    <location>
        <position position="966"/>
    </location>
</feature>
<dbReference type="CDD" id="cd05195">
    <property type="entry name" value="enoyl_red"/>
    <property type="match status" value="1"/>
</dbReference>
<evidence type="ECO:0000259" key="11">
    <source>
        <dbReference type="PROSITE" id="PS50075"/>
    </source>
</evidence>
<dbReference type="InterPro" id="IPR020841">
    <property type="entry name" value="PKS_Beta-ketoAc_synthase_dom"/>
</dbReference>
<dbReference type="Gene3D" id="1.10.1200.10">
    <property type="entry name" value="ACP-like"/>
    <property type="match status" value="1"/>
</dbReference>
<dbReference type="InterPro" id="IPR011032">
    <property type="entry name" value="GroES-like_sf"/>
</dbReference>
<dbReference type="SMART" id="SM00826">
    <property type="entry name" value="PKS_DH"/>
    <property type="match status" value="1"/>
</dbReference>
<dbReference type="CDD" id="cd08956">
    <property type="entry name" value="KR_3_FAS_SDR_x"/>
    <property type="match status" value="1"/>
</dbReference>
<comment type="pathway">
    <text evidence="2">Antibiotic biosynthesis.</text>
</comment>
<keyword evidence="6" id="KW-0045">Antibiotic biosynthesis</keyword>
<dbReference type="InterPro" id="IPR014030">
    <property type="entry name" value="Ketoacyl_synth_N"/>
</dbReference>
<evidence type="ECO:0000313" key="14">
    <source>
        <dbReference type="EMBL" id="MBM9623498.1"/>
    </source>
</evidence>
<dbReference type="InterPro" id="IPR002364">
    <property type="entry name" value="Quin_OxRdtase/zeta-crystal_CS"/>
</dbReference>
<dbReference type="InterPro" id="IPR014031">
    <property type="entry name" value="Ketoacyl_synth_C"/>
</dbReference>
<sequence length="2144" mass="222637">MTPSQDNAGDRPTQDKVVGALRNALKETERLRRQNDRLTAAATEPVAIVGMACRFPGGVGSPEDLWDLVDEGRDAVSGFPADRGWDLDTLYDPDPDAPGKSYVREGGFLYDAAEFDAGFFGISPREALAMDPQQRLLLETSWEAMERAGIDPAALRGSRTGVYAGIMYHDYGAPMDQVPQDVEAFIGTGNAGSVLSGRIAYTFGLEGPAVTLDTACSSSLTALHLAVTALRQGECTMALAAGVTVLATPDVFIGFSRQRGLSPDGRCKAFAASADGTGWAEGAGVLLVERLSDARRNGHPVLAVVRGTAVNQDGASSGLTAPNGPAQQRVIRQALAAARLSASEVDAVEAHGTGTTLGDPIEAQALLATYGQDRDGGHPLYLGSLKSNIGHSQAAAGMGGVMKMVMAMRHGVLPRTLHLDEPTPQVGWDSGEIALLTERRAWPETGRPRRAAVSSFGASGTNTHVVLEQAPTPADAAADATQDGAETPAPAGVVPWVLSAGSEAALAAQIERLAAYVEARPELGAVDVAVSLLGRARLDHRAVFAGRDRGALLGALSAAVNAGADAGADAGVGVRGGVGVRDGRVGFLFAGQGSQRAGMGGELAAAFPVFGAVWDEVWAAVGLSPGEGDVSRTGWAQPALFAFEVALFRLVESWGVRPDVVVGHSVGEIAAAHVSGVLSLADAVRLVVARGRLMQELPVGGAMVAVAVAESEVLEALADRGDAVSVAAVNGPSSVVISGAEGVVEEVAALFVERGVRTRRLRVSHAFHSPLMEPMLDEFRQVLDSLTFRAPSVEWVSTVAGGGDVATVEYWVRHARVEVRFADAVADLEGRGLTALVEIGPDATLTGMAGQALADPEALALVALCRKDRDEAVSVVEGLGRAWTSGVPVDWTPLCSGGRRIDLPTYAFQRTHYWLPKSTASGDAEGLGLSGTGHPLLGAALPMADGRGLVLTGLLSRSATPWVTDHQVGGVVLLPGTAFVELAVRAGDEVGCGRVDELTLQAPLVLPEDGPVRIQVVVGDADEDGGRPVSVFSLTEDADDGAWTLHATGRLTAAGAAPDQDLAAWPPADAEPVDLTDFYAALAQQGLAYGPVFRGLRAAWRGAGAVFAEVALPAGAEADGFGVHPALLDAALHPIGLGGLVDTPGGAMLPFSFDGAELHATGATLLRVRLSAAGGNSVSLLMADATGRPVASVDALALRPVSADALRAASVGQDSLYRVDWVPAPRTDGAAGRPVTVAEIGPDAAATPLPDGQAPELLLTRVPRGLGVREAVDRVLALARLRLHEESPAAGTPLLVVTHGEDPAHAAVRGLVRSAQAEHPGHFLLLDTDDDTLPAPALAGTVVPGEDHVRLRGGEVRVPRLARAGGPDTLLPPAEGPWRLETAKAGSLDALRLAPAPEADAPLEPGQVRIAVRASGVNFRDVLIALGMYPGESAPWLGDEAAGVVLETGAAVTHLAPGDRVLGIVPRAFATRTVADARMVVRVPEDWSHETAASVPIVFLTAWMGLAELAGVRAGEAVLVHAGAGGVGMAAVQVARHLGAEVFATASPAKWGALRELGLDDAHIASSRSLEFRERFLHVTGGRGVDVVLNALSGEFVDASLDLLPRGGRFVEMGRTDIREPETVAAEHDGVTYRAFDLIEAGPERIGGWLTEVVGLLEQGTLKPLPVASWDVRRAREAFRFISQARHVGKVVLTVPRALDPHGTVLVTGGTGTLGALVARHLVAAHGVRHLVLASRRGAAAEGVAELVVELEKDGATVTVAACDAADREALAATLAAVPAEHPLTAVIHVAGVSDDAALDTLTPEQVERVLRPKADAAVNLDDLTADADLAAFVLYSSASGVVGTPGQGNYAAANAFLDALAERRRARGLPAQSLAWGLWQEESALTAHLGDSDRARMERTGVRALSSQEGLALFDAALATDEALLVPLHLDLGVLRTRAASDGELPSLFRGLVRAGGRRTAATDTGTSAAEALRRRLDAASAPERRRLLVDVVRQQAAAVLALPDASLVEVERPFREAGFDSLTGVELRNKLGAATGVRLSPTAVFDHPTPAALTEHLLEHLASDGGTQAVPRLLTELSRLESTLTSLDVDAAVHTEVTLRLRTLLSRWDAKADPTDGDPAEDLGSATDEELFGLLDDELETP</sequence>
<evidence type="ECO:0000256" key="1">
    <source>
        <dbReference type="ARBA" id="ARBA00001957"/>
    </source>
</evidence>
<evidence type="ECO:0000256" key="4">
    <source>
        <dbReference type="ARBA" id="ARBA00022553"/>
    </source>
</evidence>
<dbReference type="Pfam" id="PF00698">
    <property type="entry name" value="Acyl_transf_1"/>
    <property type="match status" value="1"/>
</dbReference>
<dbReference type="InterPro" id="IPR001227">
    <property type="entry name" value="Ac_transferase_dom_sf"/>
</dbReference>
<dbReference type="SMART" id="SM00822">
    <property type="entry name" value="PKS_KR"/>
    <property type="match status" value="1"/>
</dbReference>
<dbReference type="Gene3D" id="3.30.70.3290">
    <property type="match status" value="1"/>
</dbReference>
<dbReference type="PROSITE" id="PS52019">
    <property type="entry name" value="PKS_MFAS_DH"/>
    <property type="match status" value="1"/>
</dbReference>
<dbReference type="Pfam" id="PF08990">
    <property type="entry name" value="Docking"/>
    <property type="match status" value="1"/>
</dbReference>
<dbReference type="CDD" id="cd00833">
    <property type="entry name" value="PKS"/>
    <property type="match status" value="1"/>
</dbReference>
<keyword evidence="15" id="KW-1185">Reference proteome</keyword>
<dbReference type="InterPro" id="IPR016036">
    <property type="entry name" value="Malonyl_transacylase_ACP-bd"/>
</dbReference>
<dbReference type="InterPro" id="IPR020806">
    <property type="entry name" value="PKS_PP-bd"/>
</dbReference>
<dbReference type="InterPro" id="IPR016039">
    <property type="entry name" value="Thiolase-like"/>
</dbReference>
<evidence type="ECO:0000256" key="3">
    <source>
        <dbReference type="ARBA" id="ARBA00022450"/>
    </source>
</evidence>
<dbReference type="InterPro" id="IPR050091">
    <property type="entry name" value="PKS_NRPS_Biosynth_Enz"/>
</dbReference>
<dbReference type="SUPFAM" id="SSF53901">
    <property type="entry name" value="Thiolase-like"/>
    <property type="match status" value="1"/>
</dbReference>
<evidence type="ECO:0000259" key="13">
    <source>
        <dbReference type="PROSITE" id="PS52019"/>
    </source>
</evidence>
<feature type="region of interest" description="N-terminal hotdog fold" evidence="9">
    <location>
        <begin position="934"/>
        <end position="1058"/>
    </location>
</feature>
<dbReference type="InterPro" id="IPR020843">
    <property type="entry name" value="ER"/>
</dbReference>
<dbReference type="InterPro" id="IPR042104">
    <property type="entry name" value="PKS_dehydratase_sf"/>
</dbReference>
<dbReference type="InterPro" id="IPR049552">
    <property type="entry name" value="PKS_DH_N"/>
</dbReference>
<evidence type="ECO:0000256" key="2">
    <source>
        <dbReference type="ARBA" id="ARBA00004792"/>
    </source>
</evidence>
<dbReference type="Proteomes" id="UP000664109">
    <property type="component" value="Unassembled WGS sequence"/>
</dbReference>
<dbReference type="Pfam" id="PF00109">
    <property type="entry name" value="ketoacyl-synt"/>
    <property type="match status" value="1"/>
</dbReference>
<dbReference type="Gene3D" id="3.40.366.10">
    <property type="entry name" value="Malonyl-Coenzyme A Acyl Carrier Protein, domain 2"/>
    <property type="match status" value="1"/>
</dbReference>
<dbReference type="InterPro" id="IPR013968">
    <property type="entry name" value="PKS_KR"/>
</dbReference>
<keyword evidence="3" id="KW-0596">Phosphopantetheine</keyword>
<proteinExistence type="predicted"/>
<dbReference type="SUPFAM" id="SSF55048">
    <property type="entry name" value="Probable ACP-binding domain of malonyl-CoA ACP transacylase"/>
    <property type="match status" value="1"/>
</dbReference>
<dbReference type="Pfam" id="PF00550">
    <property type="entry name" value="PP-binding"/>
    <property type="match status" value="1"/>
</dbReference>
<name>A0ABS2V1D9_9ACTN</name>
<dbReference type="SUPFAM" id="SSF50129">
    <property type="entry name" value="GroES-like"/>
    <property type="match status" value="1"/>
</dbReference>
<dbReference type="InterPro" id="IPR032821">
    <property type="entry name" value="PKS_assoc"/>
</dbReference>
<dbReference type="PROSITE" id="PS00012">
    <property type="entry name" value="PHOSPHOPANTETHEINE"/>
    <property type="match status" value="1"/>
</dbReference>
<dbReference type="PROSITE" id="PS01162">
    <property type="entry name" value="QOR_ZETA_CRYSTAL"/>
    <property type="match status" value="1"/>
</dbReference>
<feature type="domain" description="Carrier" evidence="11">
    <location>
        <begin position="1988"/>
        <end position="2063"/>
    </location>
</feature>
<dbReference type="PROSITE" id="PS00606">
    <property type="entry name" value="KS3_1"/>
    <property type="match status" value="1"/>
</dbReference>
<dbReference type="SMART" id="SM00829">
    <property type="entry name" value="PKS_ER"/>
    <property type="match status" value="1"/>
</dbReference>
<dbReference type="InterPro" id="IPR018201">
    <property type="entry name" value="Ketoacyl_synth_AS"/>
</dbReference>
<evidence type="ECO:0000256" key="10">
    <source>
        <dbReference type="SAM" id="MobiDB-lite"/>
    </source>
</evidence>
<feature type="region of interest" description="C-terminal hotdog fold" evidence="9">
    <location>
        <begin position="1070"/>
        <end position="1207"/>
    </location>
</feature>
<dbReference type="SUPFAM" id="SSF52151">
    <property type="entry name" value="FabD/lysophospholipase-like"/>
    <property type="match status" value="1"/>
</dbReference>
<evidence type="ECO:0000256" key="8">
    <source>
        <dbReference type="ARBA" id="ARBA00023315"/>
    </source>
</evidence>
<dbReference type="Pfam" id="PF16197">
    <property type="entry name" value="KAsynt_C_assoc"/>
    <property type="match status" value="1"/>
</dbReference>
<dbReference type="PANTHER" id="PTHR43775">
    <property type="entry name" value="FATTY ACID SYNTHASE"/>
    <property type="match status" value="1"/>
</dbReference>
<feature type="active site" description="Proton donor; for dehydratase activity" evidence="9">
    <location>
        <position position="1129"/>
    </location>
</feature>
<dbReference type="SUPFAM" id="SSF47336">
    <property type="entry name" value="ACP-like"/>
    <property type="match status" value="1"/>
</dbReference>
<dbReference type="PANTHER" id="PTHR43775:SF51">
    <property type="entry name" value="INACTIVE PHENOLPHTHIOCEROL SYNTHESIS POLYKETIDE SYNTHASE TYPE I PKS1-RELATED"/>
    <property type="match status" value="1"/>
</dbReference>
<dbReference type="EMBL" id="JAFEJA010000002">
    <property type="protein sequence ID" value="MBM9623498.1"/>
    <property type="molecule type" value="Genomic_DNA"/>
</dbReference>
<keyword evidence="8" id="KW-0012">Acyltransferase</keyword>
<dbReference type="Pfam" id="PF21089">
    <property type="entry name" value="PKS_DH_N"/>
    <property type="match status" value="1"/>
</dbReference>
<dbReference type="SMART" id="SM00823">
    <property type="entry name" value="PKS_PP"/>
    <property type="match status" value="1"/>
</dbReference>
<comment type="caution">
    <text evidence="14">The sequence shown here is derived from an EMBL/GenBank/DDBJ whole genome shotgun (WGS) entry which is preliminary data.</text>
</comment>
<dbReference type="Pfam" id="PF02801">
    <property type="entry name" value="Ketoacyl-synt_C"/>
    <property type="match status" value="1"/>
</dbReference>
<dbReference type="InterPro" id="IPR049551">
    <property type="entry name" value="PKS_DH_C"/>
</dbReference>
<gene>
    <name evidence="14" type="ORF">JE024_33420</name>
</gene>
<dbReference type="Gene3D" id="3.10.129.110">
    <property type="entry name" value="Polyketide synthase dehydratase"/>
    <property type="match status" value="1"/>
</dbReference>
<dbReference type="Gene3D" id="3.40.47.10">
    <property type="match status" value="1"/>
</dbReference>
<evidence type="ECO:0000259" key="12">
    <source>
        <dbReference type="PROSITE" id="PS52004"/>
    </source>
</evidence>
<dbReference type="Pfam" id="PF08240">
    <property type="entry name" value="ADH_N"/>
    <property type="match status" value="1"/>
</dbReference>
<dbReference type="SMART" id="SM00827">
    <property type="entry name" value="PKS_AT"/>
    <property type="match status" value="1"/>
</dbReference>
<protein>
    <submittedName>
        <fullName evidence="14">SDR family NAD(P)-dependent oxidoreductase</fullName>
    </submittedName>
</protein>
<dbReference type="InterPro" id="IPR020807">
    <property type="entry name" value="PKS_DH"/>
</dbReference>
<organism evidence="14 15">
    <name type="scientific">Streptomyces zhihengii</name>
    <dbReference type="NCBI Taxonomy" id="1818004"/>
    <lineage>
        <taxon>Bacteria</taxon>
        <taxon>Bacillati</taxon>
        <taxon>Actinomycetota</taxon>
        <taxon>Actinomycetes</taxon>
        <taxon>Kitasatosporales</taxon>
        <taxon>Streptomycetaceae</taxon>
        <taxon>Streptomyces</taxon>
    </lineage>
</organism>
<dbReference type="InterPro" id="IPR036291">
    <property type="entry name" value="NAD(P)-bd_dom_sf"/>
</dbReference>